<dbReference type="PROSITE" id="PS50888">
    <property type="entry name" value="BHLH"/>
    <property type="match status" value="1"/>
</dbReference>
<dbReference type="PANTHER" id="PTHR23349:SF108">
    <property type="entry name" value="BHLH DOMAIN-CONTAINING PROTEIN"/>
    <property type="match status" value="1"/>
</dbReference>
<dbReference type="SUPFAM" id="SSF47459">
    <property type="entry name" value="HLH, helix-loop-helix DNA-binding domain"/>
    <property type="match status" value="1"/>
</dbReference>
<dbReference type="GO" id="GO:0046983">
    <property type="term" value="F:protein dimerization activity"/>
    <property type="evidence" value="ECO:0007669"/>
    <property type="project" value="InterPro"/>
</dbReference>
<organism evidence="4 5">
    <name type="scientific">Toxocara canis</name>
    <name type="common">Canine roundworm</name>
    <dbReference type="NCBI Taxonomy" id="6265"/>
    <lineage>
        <taxon>Eukaryota</taxon>
        <taxon>Metazoa</taxon>
        <taxon>Ecdysozoa</taxon>
        <taxon>Nematoda</taxon>
        <taxon>Chromadorea</taxon>
        <taxon>Rhabditida</taxon>
        <taxon>Spirurina</taxon>
        <taxon>Ascaridomorpha</taxon>
        <taxon>Ascaridoidea</taxon>
        <taxon>Toxocaridae</taxon>
        <taxon>Toxocara</taxon>
    </lineage>
</organism>
<feature type="region of interest" description="Disordered" evidence="2">
    <location>
        <begin position="124"/>
        <end position="169"/>
    </location>
</feature>
<dbReference type="Gene3D" id="4.10.280.10">
    <property type="entry name" value="Helix-loop-helix DNA-binding domain"/>
    <property type="match status" value="1"/>
</dbReference>
<evidence type="ECO:0000313" key="5">
    <source>
        <dbReference type="WBParaSite" id="TCNE_0000911601-mRNA-1"/>
    </source>
</evidence>
<feature type="compositionally biased region" description="Low complexity" evidence="2">
    <location>
        <begin position="137"/>
        <end position="153"/>
    </location>
</feature>
<dbReference type="Proteomes" id="UP000050794">
    <property type="component" value="Unassembled WGS sequence"/>
</dbReference>
<keyword evidence="1" id="KW-0238">DNA-binding</keyword>
<dbReference type="GO" id="GO:0032502">
    <property type="term" value="P:developmental process"/>
    <property type="evidence" value="ECO:0007669"/>
    <property type="project" value="TreeGrafter"/>
</dbReference>
<dbReference type="GO" id="GO:0000977">
    <property type="term" value="F:RNA polymerase II transcription regulatory region sequence-specific DNA binding"/>
    <property type="evidence" value="ECO:0007669"/>
    <property type="project" value="TreeGrafter"/>
</dbReference>
<evidence type="ECO:0000313" key="4">
    <source>
        <dbReference type="Proteomes" id="UP000050794"/>
    </source>
</evidence>
<dbReference type="Pfam" id="PF00010">
    <property type="entry name" value="HLH"/>
    <property type="match status" value="1"/>
</dbReference>
<name>A0A183UKU6_TOXCA</name>
<dbReference type="InterPro" id="IPR036638">
    <property type="entry name" value="HLH_DNA-bd_sf"/>
</dbReference>
<dbReference type="WBParaSite" id="TCNE_0000911601-mRNA-1">
    <property type="protein sequence ID" value="TCNE_0000911601-mRNA-1"/>
    <property type="gene ID" value="TCNE_0000911601"/>
</dbReference>
<dbReference type="PANTHER" id="PTHR23349">
    <property type="entry name" value="BASIC HELIX-LOOP-HELIX TRANSCRIPTION FACTOR, TWIST"/>
    <property type="match status" value="1"/>
</dbReference>
<feature type="domain" description="BHLH" evidence="3">
    <location>
        <begin position="188"/>
        <end position="241"/>
    </location>
</feature>
<dbReference type="InterPro" id="IPR011598">
    <property type="entry name" value="bHLH_dom"/>
</dbReference>
<dbReference type="GO" id="GO:0000981">
    <property type="term" value="F:DNA-binding transcription factor activity, RNA polymerase II-specific"/>
    <property type="evidence" value="ECO:0007669"/>
    <property type="project" value="TreeGrafter"/>
</dbReference>
<evidence type="ECO:0000256" key="1">
    <source>
        <dbReference type="ARBA" id="ARBA00023125"/>
    </source>
</evidence>
<dbReference type="AlphaFoldDB" id="A0A183UKU6"/>
<accession>A0A183UKU6</accession>
<keyword evidence="4" id="KW-1185">Reference proteome</keyword>
<evidence type="ECO:0000256" key="2">
    <source>
        <dbReference type="SAM" id="MobiDB-lite"/>
    </source>
</evidence>
<reference evidence="5" key="1">
    <citation type="submission" date="2016-06" db="UniProtKB">
        <authorList>
            <consortium name="WormBaseParasite"/>
        </authorList>
    </citation>
    <scope>IDENTIFICATION</scope>
</reference>
<proteinExistence type="predicted"/>
<dbReference type="SMART" id="SM00353">
    <property type="entry name" value="HLH"/>
    <property type="match status" value="1"/>
</dbReference>
<dbReference type="InterPro" id="IPR050283">
    <property type="entry name" value="E-box_TF_Regulators"/>
</dbReference>
<feature type="compositionally biased region" description="Polar residues" evidence="2">
    <location>
        <begin position="127"/>
        <end position="136"/>
    </location>
</feature>
<sequence>LVLSTCMLNNSRTPIAATSCGEFDLSDTPLESVLNSSSLLRNCSQLELPVIHAQNANNSCDCDWMVGKDRFGLQQSLTKETRSIAYANGSDAFEKDANTYHFGDEPFIDNVHLFHIRQELNPKYESEQSNGGAIQKSTSGSSFSSNDDVSSRSAMALETKPDTRKTQCGRVAIKKVGEYKRAWQRPPTAVAKRNARERTRVHTVNQAFVVLKYHLPSVRSNAKRVSKLKILKAAINYIYALTDMLQDYPPQPIPGPTQNCVRNGKMNQSKITCQSYRNKGLSNATQSFGASMLSTIPSSNAYMGSILSETLPTIPSRHNMQQIVDTLYTNPSYLTSHYF</sequence>
<evidence type="ECO:0000259" key="3">
    <source>
        <dbReference type="PROSITE" id="PS50888"/>
    </source>
</evidence>
<dbReference type="CDD" id="cd11418">
    <property type="entry name" value="bHLH_TS_ASCL"/>
    <property type="match status" value="1"/>
</dbReference>
<protein>
    <submittedName>
        <fullName evidence="5">BHLH domain-containing protein</fullName>
    </submittedName>
</protein>